<evidence type="ECO:0000313" key="1">
    <source>
        <dbReference type="EMBL" id="EQC24734.1"/>
    </source>
</evidence>
<dbReference type="Proteomes" id="UP000030762">
    <property type="component" value="Unassembled WGS sequence"/>
</dbReference>
<proteinExistence type="predicted"/>
<dbReference type="GeneID" id="19958100"/>
<name>T0PH89_SAPDV</name>
<keyword evidence="2" id="KW-1185">Reference proteome</keyword>
<dbReference type="OMA" id="AEKKCCK"/>
<dbReference type="RefSeq" id="XP_008621837.1">
    <property type="nucleotide sequence ID" value="XM_008623615.1"/>
</dbReference>
<dbReference type="EMBL" id="JH767437">
    <property type="protein sequence ID" value="EQC24734.1"/>
    <property type="molecule type" value="Genomic_DNA"/>
</dbReference>
<accession>T0PH89</accession>
<sequence>LIWSFPQFVQPFPSISLNQSLLSYCYNPPYLVTMVIAVDVSGAQVLTASSTYRTALLRSLGPALGLPDLSAFVLAVQSINATAGTVSIVAMLPSSVSSVYPTSLSFNNAITAREMTTAFAKSVYDAASVTAGAVCTPGYYGPTCSTPCTTSACRVVSSCVSVGGTALACSSCNAGYWGSPLCTKTCTVPSTARCALAICDQTTGFFLSCSGACYAGYWGPSCQTPCPVPWQCATGTAVTCDPVTSSVVTCKACAAGYWGKTCRQVCLPSLTCASGASGNVIACPACLDGFWGDLCQHACVGYPTCASDALVSCDAVTGGMPVCHECMAGYWGSTCQSICMASSECAPGATLTCNWGTGALATCQGCVTNYWGDAMQPSHEPCPLVQ</sequence>
<dbReference type="OrthoDB" id="27819at2759"/>
<dbReference type="InParanoid" id="T0PH89"/>
<organism evidence="1 2">
    <name type="scientific">Saprolegnia diclina (strain VS20)</name>
    <dbReference type="NCBI Taxonomy" id="1156394"/>
    <lineage>
        <taxon>Eukaryota</taxon>
        <taxon>Sar</taxon>
        <taxon>Stramenopiles</taxon>
        <taxon>Oomycota</taxon>
        <taxon>Saprolegniomycetes</taxon>
        <taxon>Saprolegniales</taxon>
        <taxon>Saprolegniaceae</taxon>
        <taxon>Saprolegnia</taxon>
    </lineage>
</organism>
<dbReference type="STRING" id="1156394.T0PH89"/>
<dbReference type="VEuPathDB" id="FungiDB:SDRG_17373"/>
<gene>
    <name evidence="1" type="ORF">SDRG_17373</name>
</gene>
<evidence type="ECO:0000313" key="2">
    <source>
        <dbReference type="Proteomes" id="UP000030762"/>
    </source>
</evidence>
<protein>
    <submittedName>
        <fullName evidence="1">Uncharacterized protein</fullName>
    </submittedName>
</protein>
<feature type="non-terminal residue" evidence="1">
    <location>
        <position position="1"/>
    </location>
</feature>
<reference evidence="1 2" key="1">
    <citation type="submission" date="2012-04" db="EMBL/GenBank/DDBJ databases">
        <title>The Genome Sequence of Saprolegnia declina VS20.</title>
        <authorList>
            <consortium name="The Broad Institute Genome Sequencing Platform"/>
            <person name="Russ C."/>
            <person name="Nusbaum C."/>
            <person name="Tyler B."/>
            <person name="van West P."/>
            <person name="Dieguez-Uribeondo J."/>
            <person name="de Bruijn I."/>
            <person name="Tripathy S."/>
            <person name="Jiang R."/>
            <person name="Young S.K."/>
            <person name="Zeng Q."/>
            <person name="Gargeya S."/>
            <person name="Fitzgerald M."/>
            <person name="Haas B."/>
            <person name="Abouelleil A."/>
            <person name="Alvarado L."/>
            <person name="Arachchi H.M."/>
            <person name="Berlin A."/>
            <person name="Chapman S.B."/>
            <person name="Goldberg J."/>
            <person name="Griggs A."/>
            <person name="Gujja S."/>
            <person name="Hansen M."/>
            <person name="Howarth C."/>
            <person name="Imamovic A."/>
            <person name="Larimer J."/>
            <person name="McCowen C."/>
            <person name="Montmayeur A."/>
            <person name="Murphy C."/>
            <person name="Neiman D."/>
            <person name="Pearson M."/>
            <person name="Priest M."/>
            <person name="Roberts A."/>
            <person name="Saif S."/>
            <person name="Shea T."/>
            <person name="Sisk P."/>
            <person name="Sykes S."/>
            <person name="Wortman J."/>
            <person name="Nusbaum C."/>
            <person name="Birren B."/>
        </authorList>
    </citation>
    <scope>NUCLEOTIDE SEQUENCE [LARGE SCALE GENOMIC DNA]</scope>
    <source>
        <strain evidence="1 2">VS20</strain>
    </source>
</reference>
<dbReference type="AlphaFoldDB" id="T0PH89"/>